<dbReference type="AlphaFoldDB" id="A0A955LKA2"/>
<evidence type="ECO:0000256" key="6">
    <source>
        <dbReference type="ARBA" id="ARBA00022989"/>
    </source>
</evidence>
<comment type="similarity">
    <text evidence="2 9">Belongs to the SLC41A transporter family.</text>
</comment>
<evidence type="ECO:0000256" key="7">
    <source>
        <dbReference type="ARBA" id="ARBA00023136"/>
    </source>
</evidence>
<reference evidence="11" key="1">
    <citation type="submission" date="2020-04" db="EMBL/GenBank/DDBJ databases">
        <authorList>
            <person name="Zhang T."/>
        </authorList>
    </citation>
    <scope>NUCLEOTIDE SEQUENCE</scope>
    <source>
        <strain evidence="11">HKST-UBA03</strain>
    </source>
</reference>
<dbReference type="InterPro" id="IPR006667">
    <property type="entry name" value="SLC41_membr_dom"/>
</dbReference>
<feature type="transmembrane region" description="Helical" evidence="9">
    <location>
        <begin position="425"/>
        <end position="448"/>
    </location>
</feature>
<dbReference type="GO" id="GO:0015095">
    <property type="term" value="F:magnesium ion transmembrane transporter activity"/>
    <property type="evidence" value="ECO:0007669"/>
    <property type="project" value="UniProtKB-UniRule"/>
</dbReference>
<evidence type="ECO:0000259" key="10">
    <source>
        <dbReference type="PROSITE" id="PS51371"/>
    </source>
</evidence>
<evidence type="ECO:0000256" key="1">
    <source>
        <dbReference type="ARBA" id="ARBA00004141"/>
    </source>
</evidence>
<keyword evidence="8" id="KW-0129">CBS domain</keyword>
<reference evidence="11" key="2">
    <citation type="journal article" date="2021" name="Microbiome">
        <title>Successional dynamics and alternative stable states in a saline activated sludge microbial community over 9 years.</title>
        <authorList>
            <person name="Wang Y."/>
            <person name="Ye J."/>
            <person name="Ju F."/>
            <person name="Liu L."/>
            <person name="Boyd J.A."/>
            <person name="Deng Y."/>
            <person name="Parks D.H."/>
            <person name="Jiang X."/>
            <person name="Yin X."/>
            <person name="Woodcroft B.J."/>
            <person name="Tyson G.W."/>
            <person name="Hugenholtz P."/>
            <person name="Polz M.F."/>
            <person name="Zhang T."/>
        </authorList>
    </citation>
    <scope>NUCLEOTIDE SEQUENCE</scope>
    <source>
        <strain evidence="11">HKST-UBA03</strain>
    </source>
</reference>
<dbReference type="Gene3D" id="3.10.580.10">
    <property type="entry name" value="CBS-domain"/>
    <property type="match status" value="1"/>
</dbReference>
<dbReference type="SMART" id="SM00924">
    <property type="entry name" value="MgtE_N"/>
    <property type="match status" value="1"/>
</dbReference>
<evidence type="ECO:0000256" key="2">
    <source>
        <dbReference type="ARBA" id="ARBA00009749"/>
    </source>
</evidence>
<dbReference type="PROSITE" id="PS51371">
    <property type="entry name" value="CBS"/>
    <property type="match status" value="1"/>
</dbReference>
<evidence type="ECO:0000313" key="12">
    <source>
        <dbReference type="Proteomes" id="UP000751518"/>
    </source>
</evidence>
<evidence type="ECO:0000256" key="9">
    <source>
        <dbReference type="RuleBase" id="RU362011"/>
    </source>
</evidence>
<feature type="transmembrane region" description="Helical" evidence="9">
    <location>
        <begin position="387"/>
        <end position="413"/>
    </location>
</feature>
<keyword evidence="4 9" id="KW-0812">Transmembrane</keyword>
<comment type="function">
    <text evidence="9">Acts as a magnesium transporter.</text>
</comment>
<dbReference type="Pfam" id="PF00571">
    <property type="entry name" value="CBS"/>
    <property type="match status" value="1"/>
</dbReference>
<evidence type="ECO:0000256" key="8">
    <source>
        <dbReference type="PROSITE-ProRule" id="PRU00703"/>
    </source>
</evidence>
<keyword evidence="6 9" id="KW-1133">Transmembrane helix</keyword>
<organism evidence="11 12">
    <name type="scientific">candidate division WWE3 bacterium</name>
    <dbReference type="NCBI Taxonomy" id="2053526"/>
    <lineage>
        <taxon>Bacteria</taxon>
        <taxon>Katanobacteria</taxon>
    </lineage>
</organism>
<proteinExistence type="inferred from homology"/>
<accession>A0A955LKA2</accession>
<dbReference type="InterPro" id="IPR006668">
    <property type="entry name" value="Mg_transptr_MgtE_intracell_dom"/>
</dbReference>
<comment type="subunit">
    <text evidence="9">Homodimer.</text>
</comment>
<comment type="caution">
    <text evidence="11">The sequence shown here is derived from an EMBL/GenBank/DDBJ whole genome shotgun (WGS) entry which is preliminary data.</text>
</comment>
<dbReference type="SUPFAM" id="SSF158791">
    <property type="entry name" value="MgtE N-terminal domain-like"/>
    <property type="match status" value="1"/>
</dbReference>
<name>A0A955LKA2_UNCKA</name>
<sequence>MPQTDDGTLKDISLMLERYLNGEDGETAEKELKKLSIHDIVKVLEFAHDRVRIFKLLGPELQAEVSSILPSKLRRLIVVGLTKGEIEAMIHFADADEAVTIINELPHELQRSLEGQVVNNDKEAAIEMMQFLPDTVGEHLNKGFIVAHEDYVVADVARKVETYLRGHEDVPVIIATDRKGKVLGRIFFAHLITAQPDAAIKDLARPAPIIQHHLDQEVLLHEMKRSPKEDLVVVVDEDKRPIGVIHAREVLRVMEEENTQDMLSFAGVHEDEHAVEPIRKAVSYRYRWLILNLATAFLAASVVSIFQETLNALVLLAVYMPIVAGMGGNAGTQTLAVVVRGLALGEIDKGEGKRVLVKEALAGVANGIIMGVIVALVATLWHGNLMLGLVLAVSMVINLFAAGLFGATIPIVLQKLKIDPAISSSIFLTTVTDIVGFFTFLGLATIVLL</sequence>
<dbReference type="InterPro" id="IPR000644">
    <property type="entry name" value="CBS_dom"/>
</dbReference>
<protein>
    <recommendedName>
        <fullName evidence="9">Magnesium transporter MgtE</fullName>
    </recommendedName>
</protein>
<dbReference type="PANTHER" id="PTHR41394:SF5">
    <property type="entry name" value="SLC41A_MGTE INTEGRAL MEMBRANE DOMAIN-CONTAINING PROTEIN"/>
    <property type="match status" value="1"/>
</dbReference>
<dbReference type="EMBL" id="JAGQKZ010000015">
    <property type="protein sequence ID" value="MCA9392033.1"/>
    <property type="molecule type" value="Genomic_DNA"/>
</dbReference>
<dbReference type="InterPro" id="IPR046342">
    <property type="entry name" value="CBS_dom_sf"/>
</dbReference>
<feature type="domain" description="CBS" evidence="10">
    <location>
        <begin position="203"/>
        <end position="262"/>
    </location>
</feature>
<dbReference type="PANTHER" id="PTHR41394">
    <property type="entry name" value="MAGNESIUM TRANSPORTER MGTE"/>
    <property type="match status" value="1"/>
</dbReference>
<feature type="transmembrane region" description="Helical" evidence="9">
    <location>
        <begin position="288"/>
        <end position="306"/>
    </location>
</feature>
<keyword evidence="3 9" id="KW-0813">Transport</keyword>
<keyword evidence="7 9" id="KW-0472">Membrane</keyword>
<dbReference type="SUPFAM" id="SSF161093">
    <property type="entry name" value="MgtE membrane domain-like"/>
    <property type="match status" value="1"/>
</dbReference>
<dbReference type="SUPFAM" id="SSF54631">
    <property type="entry name" value="CBS-domain pair"/>
    <property type="match status" value="1"/>
</dbReference>
<dbReference type="InterPro" id="IPR036739">
    <property type="entry name" value="SLC41_membr_dom_sf"/>
</dbReference>
<feature type="transmembrane region" description="Helical" evidence="9">
    <location>
        <begin position="312"/>
        <end position="339"/>
    </location>
</feature>
<dbReference type="GO" id="GO:0005886">
    <property type="term" value="C:plasma membrane"/>
    <property type="evidence" value="ECO:0007669"/>
    <property type="project" value="UniProtKB-SubCell"/>
</dbReference>
<dbReference type="InterPro" id="IPR038076">
    <property type="entry name" value="MgtE_N_sf"/>
</dbReference>
<keyword evidence="9" id="KW-1003">Cell membrane</keyword>
<dbReference type="Pfam" id="PF03448">
    <property type="entry name" value="MgtE_N"/>
    <property type="match status" value="1"/>
</dbReference>
<evidence type="ECO:0000256" key="4">
    <source>
        <dbReference type="ARBA" id="ARBA00022692"/>
    </source>
</evidence>
<dbReference type="Pfam" id="PF01769">
    <property type="entry name" value="MgtE"/>
    <property type="match status" value="1"/>
</dbReference>
<dbReference type="InterPro" id="IPR006669">
    <property type="entry name" value="MgtE_transporter"/>
</dbReference>
<dbReference type="Gene3D" id="1.10.357.20">
    <property type="entry name" value="SLC41 divalent cation transporters, integral membrane domain"/>
    <property type="match status" value="1"/>
</dbReference>
<dbReference type="Gene3D" id="1.25.60.10">
    <property type="entry name" value="MgtE N-terminal domain-like"/>
    <property type="match status" value="1"/>
</dbReference>
<feature type="transmembrane region" description="Helical" evidence="9">
    <location>
        <begin position="360"/>
        <end position="381"/>
    </location>
</feature>
<keyword evidence="5 9" id="KW-0460">Magnesium</keyword>
<evidence type="ECO:0000256" key="5">
    <source>
        <dbReference type="ARBA" id="ARBA00022842"/>
    </source>
</evidence>
<dbReference type="NCBIfam" id="TIGR00400">
    <property type="entry name" value="mgtE"/>
    <property type="match status" value="1"/>
</dbReference>
<keyword evidence="9" id="KW-0479">Metal-binding</keyword>
<comment type="subcellular location">
    <subcellularLocation>
        <location evidence="9">Cell membrane</location>
        <topology evidence="9">Multi-pass membrane protein</topology>
    </subcellularLocation>
    <subcellularLocation>
        <location evidence="1">Membrane</location>
        <topology evidence="1">Multi-pass membrane protein</topology>
    </subcellularLocation>
</comment>
<evidence type="ECO:0000256" key="3">
    <source>
        <dbReference type="ARBA" id="ARBA00022448"/>
    </source>
</evidence>
<dbReference type="Proteomes" id="UP000751518">
    <property type="component" value="Unassembled WGS sequence"/>
</dbReference>
<dbReference type="GO" id="GO:0046872">
    <property type="term" value="F:metal ion binding"/>
    <property type="evidence" value="ECO:0007669"/>
    <property type="project" value="UniProtKB-KW"/>
</dbReference>
<evidence type="ECO:0000313" key="11">
    <source>
        <dbReference type="EMBL" id="MCA9392033.1"/>
    </source>
</evidence>
<gene>
    <name evidence="11" type="primary">mgtE</name>
    <name evidence="11" type="ORF">KC614_02400</name>
</gene>